<dbReference type="EMBL" id="CP034170">
    <property type="protein sequence ID" value="AZI59213.1"/>
    <property type="molecule type" value="Genomic_DNA"/>
</dbReference>
<name>A0A3G8ZPL7_9ACTN</name>
<evidence type="ECO:0008006" key="3">
    <source>
        <dbReference type="Google" id="ProtNLM"/>
    </source>
</evidence>
<protein>
    <recommendedName>
        <fullName evidence="3">YdhG-like domain-containing protein</fullName>
    </recommendedName>
</protein>
<dbReference type="AlphaFoldDB" id="A0A3G8ZPL7"/>
<dbReference type="OrthoDB" id="6331972at2"/>
<keyword evidence="2" id="KW-1185">Reference proteome</keyword>
<sequence length="126" mass="13954">MGPSQLDDVYSALRGIMLKHAKDLVAATDSSGHLSIEAKEPGGNGMRSWYGGVQTKKNYVSYHLMAVYEDPELLNDISTKLRVRMQGKSCFNFNALNDELFAELDALTGVGFCEFALRHNPPTEIQ</sequence>
<reference evidence="1 2" key="1">
    <citation type="submission" date="2018-11" db="EMBL/GenBank/DDBJ databases">
        <authorList>
            <person name="Da X."/>
        </authorList>
    </citation>
    <scope>NUCLEOTIDE SEQUENCE [LARGE SCALE GENOMIC DNA]</scope>
    <source>
        <strain evidence="1 2">S14-144</strain>
    </source>
</reference>
<gene>
    <name evidence="1" type="ORF">EH165_14765</name>
</gene>
<accession>A0A3G8ZPL7</accession>
<dbReference type="RefSeq" id="WP_124800117.1">
    <property type="nucleotide sequence ID" value="NZ_CP034170.1"/>
</dbReference>
<dbReference type="Proteomes" id="UP000268084">
    <property type="component" value="Chromosome"/>
</dbReference>
<proteinExistence type="predicted"/>
<evidence type="ECO:0000313" key="2">
    <source>
        <dbReference type="Proteomes" id="UP000268084"/>
    </source>
</evidence>
<organism evidence="1 2">
    <name type="scientific">Nakamurella antarctica</name>
    <dbReference type="NCBI Taxonomy" id="1902245"/>
    <lineage>
        <taxon>Bacteria</taxon>
        <taxon>Bacillati</taxon>
        <taxon>Actinomycetota</taxon>
        <taxon>Actinomycetes</taxon>
        <taxon>Nakamurellales</taxon>
        <taxon>Nakamurellaceae</taxon>
        <taxon>Nakamurella</taxon>
    </lineage>
</organism>
<evidence type="ECO:0000313" key="1">
    <source>
        <dbReference type="EMBL" id="AZI59213.1"/>
    </source>
</evidence>
<reference evidence="1 2" key="2">
    <citation type="submission" date="2018-12" db="EMBL/GenBank/DDBJ databases">
        <title>Nakamurella antarcticus sp. nov., isolated from Antarctica South Shetland Islands soil.</title>
        <authorList>
            <person name="Peng F."/>
        </authorList>
    </citation>
    <scope>NUCLEOTIDE SEQUENCE [LARGE SCALE GENOMIC DNA]</scope>
    <source>
        <strain evidence="1 2">S14-144</strain>
    </source>
</reference>
<dbReference type="KEGG" id="nak:EH165_14765"/>